<reference evidence="3 4" key="1">
    <citation type="submission" date="2023-10" db="EMBL/GenBank/DDBJ databases">
        <title>Noviherbaspirillum sp. CPCC 100848 genome assembly.</title>
        <authorList>
            <person name="Li X.Y."/>
            <person name="Fang X.M."/>
        </authorList>
    </citation>
    <scope>NUCLEOTIDE SEQUENCE [LARGE SCALE GENOMIC DNA]</scope>
    <source>
        <strain evidence="3 4">CPCC 100848</strain>
    </source>
</reference>
<keyword evidence="2" id="KW-0732">Signal</keyword>
<feature type="signal peptide" evidence="2">
    <location>
        <begin position="1"/>
        <end position="22"/>
    </location>
</feature>
<sequence length="324" mass="34299">MFKKTFVAACAIALVTSTGAFAQVYPSKPVTLVMPYAAGGPGDTLARIVAHSMTKTLKQQVLVENIGGAGGTIGSGRVAKAAPDGYTLLMIHVSHATNPALYPKLRYDAIKDFEPIGLVADLPMVFVAKKDFPANDFRSMVDYVKANKDKVTYAHAGSGSASHLCGLMFFSTIRTQVTTIPYKGAGPAMNDLLGGQVDMMCDQVVNVVSPLKAGKVKGYAVASKTKSPAVPTLPTVSESGLPGFELNIWYGVFAPKGAPKPVIERLVASLQEAVKDPDVKSRFADLGAIPVSEKRATPEALQTLLKEEIDKWGPVIKNAGVYGE</sequence>
<comment type="caution">
    <text evidence="3">The sequence shown here is derived from an EMBL/GenBank/DDBJ whole genome shotgun (WGS) entry which is preliminary data.</text>
</comment>
<dbReference type="Gene3D" id="3.40.190.150">
    <property type="entry name" value="Bordetella uptake gene, domain 1"/>
    <property type="match status" value="1"/>
</dbReference>
<gene>
    <name evidence="3" type="ORF">RY831_27050</name>
</gene>
<evidence type="ECO:0000256" key="2">
    <source>
        <dbReference type="SAM" id="SignalP"/>
    </source>
</evidence>
<dbReference type="PANTHER" id="PTHR42928">
    <property type="entry name" value="TRICARBOXYLATE-BINDING PROTEIN"/>
    <property type="match status" value="1"/>
</dbReference>
<dbReference type="RefSeq" id="WP_326509481.1">
    <property type="nucleotide sequence ID" value="NZ_JAWIIV010000037.1"/>
</dbReference>
<evidence type="ECO:0000313" key="3">
    <source>
        <dbReference type="EMBL" id="MEC4722822.1"/>
    </source>
</evidence>
<dbReference type="Proteomes" id="UP001352263">
    <property type="component" value="Unassembled WGS sequence"/>
</dbReference>
<dbReference type="Gene3D" id="3.40.190.10">
    <property type="entry name" value="Periplasmic binding protein-like II"/>
    <property type="match status" value="1"/>
</dbReference>
<dbReference type="SUPFAM" id="SSF53850">
    <property type="entry name" value="Periplasmic binding protein-like II"/>
    <property type="match status" value="1"/>
</dbReference>
<organism evidence="3 4">
    <name type="scientific">Noviherbaspirillum album</name>
    <dbReference type="NCBI Taxonomy" id="3080276"/>
    <lineage>
        <taxon>Bacteria</taxon>
        <taxon>Pseudomonadati</taxon>
        <taxon>Pseudomonadota</taxon>
        <taxon>Betaproteobacteria</taxon>
        <taxon>Burkholderiales</taxon>
        <taxon>Oxalobacteraceae</taxon>
        <taxon>Noviherbaspirillum</taxon>
    </lineage>
</organism>
<name>A0ABU6JGP0_9BURK</name>
<dbReference type="PANTHER" id="PTHR42928:SF5">
    <property type="entry name" value="BLR1237 PROTEIN"/>
    <property type="match status" value="1"/>
</dbReference>
<dbReference type="InterPro" id="IPR042100">
    <property type="entry name" value="Bug_dom1"/>
</dbReference>
<evidence type="ECO:0000313" key="4">
    <source>
        <dbReference type="Proteomes" id="UP001352263"/>
    </source>
</evidence>
<evidence type="ECO:0000256" key="1">
    <source>
        <dbReference type="ARBA" id="ARBA00006987"/>
    </source>
</evidence>
<dbReference type="Pfam" id="PF03401">
    <property type="entry name" value="TctC"/>
    <property type="match status" value="1"/>
</dbReference>
<keyword evidence="4" id="KW-1185">Reference proteome</keyword>
<dbReference type="EMBL" id="JAWIIV010000037">
    <property type="protein sequence ID" value="MEC4722822.1"/>
    <property type="molecule type" value="Genomic_DNA"/>
</dbReference>
<proteinExistence type="inferred from homology"/>
<dbReference type="PIRSF" id="PIRSF017082">
    <property type="entry name" value="YflP"/>
    <property type="match status" value="1"/>
</dbReference>
<comment type="similarity">
    <text evidence="1">Belongs to the UPF0065 (bug) family.</text>
</comment>
<protein>
    <submittedName>
        <fullName evidence="3">Tripartite tricarboxylate transporter substrate-binding protein</fullName>
    </submittedName>
</protein>
<dbReference type="InterPro" id="IPR005064">
    <property type="entry name" value="BUG"/>
</dbReference>
<accession>A0ABU6JGP0</accession>
<feature type="chain" id="PRO_5046551819" evidence="2">
    <location>
        <begin position="23"/>
        <end position="324"/>
    </location>
</feature>